<feature type="domain" description="GH26" evidence="5">
    <location>
        <begin position="18"/>
        <end position="337"/>
    </location>
</feature>
<accession>A0A1M4U6D1</accession>
<dbReference type="InterPro" id="IPR022790">
    <property type="entry name" value="GH26_dom"/>
</dbReference>
<evidence type="ECO:0000256" key="1">
    <source>
        <dbReference type="ARBA" id="ARBA00022801"/>
    </source>
</evidence>
<dbReference type="EMBL" id="FQUM01000001">
    <property type="protein sequence ID" value="SHE52127.1"/>
    <property type="molecule type" value="Genomic_DNA"/>
</dbReference>
<dbReference type="OrthoDB" id="9802773at2"/>
<dbReference type="Gene3D" id="3.20.20.80">
    <property type="entry name" value="Glycosidases"/>
    <property type="match status" value="1"/>
</dbReference>
<organism evidence="6 7">
    <name type="scientific">Mariniphaga anaerophila</name>
    <dbReference type="NCBI Taxonomy" id="1484053"/>
    <lineage>
        <taxon>Bacteria</taxon>
        <taxon>Pseudomonadati</taxon>
        <taxon>Bacteroidota</taxon>
        <taxon>Bacteroidia</taxon>
        <taxon>Marinilabiliales</taxon>
        <taxon>Prolixibacteraceae</taxon>
        <taxon>Mariniphaga</taxon>
    </lineage>
</organism>
<evidence type="ECO:0000259" key="5">
    <source>
        <dbReference type="PROSITE" id="PS51764"/>
    </source>
</evidence>
<dbReference type="AlphaFoldDB" id="A0A1M4U6D1"/>
<comment type="similarity">
    <text evidence="3">Belongs to the glycosyl hydrolase 26 family.</text>
</comment>
<protein>
    <submittedName>
        <fullName evidence="6">Glycosyl hydrolase family 26</fullName>
    </submittedName>
</protein>
<feature type="signal peptide" evidence="4">
    <location>
        <begin position="1"/>
        <end position="20"/>
    </location>
</feature>
<keyword evidence="4" id="KW-0732">Signal</keyword>
<evidence type="ECO:0000256" key="2">
    <source>
        <dbReference type="ARBA" id="ARBA00023295"/>
    </source>
</evidence>
<sequence length="361" mass="41897">MKILSILIVAILFMACQSTTKQKVENEEREKFEPAYGECILFAGQDLGAVGGVDGYTDGYMNYFDTPGGFTMYTNLRTGDVSYGNIYRGLDGIWDTDNWGSGDCNMSMQINDLDFKHMALAIGFELVNHEKAVARGEFDNMIDSLGNWFIDLGERPVFLRIGYEFDGHEWNHYDRESYIAAFKHIRVRLDSLGVENVAYVWQSKGWGSDYDELENWYPGDEYVDWCGYSFFSRGEEAQPMLDFARDRKKPVFIAEATPMFDDENGNTLECDLDNPDQAKKAWDEWFTSLFKTIDKNPDIIKAVSYINVNWRVQDMWQNPPFSMCDSRMQASDYVSRYWQKETSKEKYLKASPMLWKNLRDN</sequence>
<dbReference type="GO" id="GO:0004553">
    <property type="term" value="F:hydrolase activity, hydrolyzing O-glycosyl compounds"/>
    <property type="evidence" value="ECO:0007669"/>
    <property type="project" value="InterPro"/>
</dbReference>
<dbReference type="PROSITE" id="PS51257">
    <property type="entry name" value="PROKAR_LIPOPROTEIN"/>
    <property type="match status" value="1"/>
</dbReference>
<evidence type="ECO:0000313" key="7">
    <source>
        <dbReference type="Proteomes" id="UP000184164"/>
    </source>
</evidence>
<evidence type="ECO:0000313" key="6">
    <source>
        <dbReference type="EMBL" id="SHE52127.1"/>
    </source>
</evidence>
<keyword evidence="7" id="KW-1185">Reference proteome</keyword>
<proteinExistence type="inferred from homology"/>
<evidence type="ECO:0000256" key="4">
    <source>
        <dbReference type="SAM" id="SignalP"/>
    </source>
</evidence>
<feature type="active site" description="Proton donor" evidence="3">
    <location>
        <position position="164"/>
    </location>
</feature>
<dbReference type="InterPro" id="IPR017853">
    <property type="entry name" value="GH"/>
</dbReference>
<dbReference type="Proteomes" id="UP000184164">
    <property type="component" value="Unassembled WGS sequence"/>
</dbReference>
<dbReference type="Pfam" id="PF02156">
    <property type="entry name" value="Glyco_hydro_26"/>
    <property type="match status" value="1"/>
</dbReference>
<feature type="chain" id="PRO_5012657417" evidence="4">
    <location>
        <begin position="21"/>
        <end position="361"/>
    </location>
</feature>
<keyword evidence="1 3" id="KW-0378">Hydrolase</keyword>
<dbReference type="SUPFAM" id="SSF51445">
    <property type="entry name" value="(Trans)glycosidases"/>
    <property type="match status" value="1"/>
</dbReference>
<keyword evidence="2 3" id="KW-0326">Glycosidase</keyword>
<gene>
    <name evidence="6" type="ORF">SAMN05444274_101584</name>
</gene>
<name>A0A1M4U6D1_9BACT</name>
<dbReference type="RefSeq" id="WP_072998702.1">
    <property type="nucleotide sequence ID" value="NZ_FQUM01000001.1"/>
</dbReference>
<reference evidence="6 7" key="1">
    <citation type="submission" date="2016-11" db="EMBL/GenBank/DDBJ databases">
        <authorList>
            <person name="Jaros S."/>
            <person name="Januszkiewicz K."/>
            <person name="Wedrychowicz H."/>
        </authorList>
    </citation>
    <scope>NUCLEOTIDE SEQUENCE [LARGE SCALE GENOMIC DNA]</scope>
    <source>
        <strain evidence="6 7">DSM 26910</strain>
    </source>
</reference>
<evidence type="ECO:0000256" key="3">
    <source>
        <dbReference type="PROSITE-ProRule" id="PRU01100"/>
    </source>
</evidence>
<dbReference type="PROSITE" id="PS51764">
    <property type="entry name" value="GH26"/>
    <property type="match status" value="1"/>
</dbReference>
<dbReference type="STRING" id="1484053.SAMN05444274_101584"/>
<feature type="active site" description="Nucleophile" evidence="3">
    <location>
        <position position="255"/>
    </location>
</feature>